<dbReference type="InParanoid" id="A0A0E1RWQ8"/>
<keyword evidence="4 6" id="KW-0472">Membrane</keyword>
<protein>
    <recommendedName>
        <fullName evidence="7">Rhodopsin domain-containing protein</fullName>
    </recommendedName>
</protein>
<comment type="similarity">
    <text evidence="5">Belongs to the SAT4 family.</text>
</comment>
<keyword evidence="9" id="KW-1185">Reference proteome</keyword>
<dbReference type="VEuPathDB" id="FungiDB:CIMG_06429"/>
<dbReference type="GO" id="GO:0016020">
    <property type="term" value="C:membrane"/>
    <property type="evidence" value="ECO:0007669"/>
    <property type="project" value="UniProtKB-SubCell"/>
</dbReference>
<gene>
    <name evidence="8" type="ORF">CIMG_06429</name>
</gene>
<dbReference type="PANTHER" id="PTHR33048">
    <property type="entry name" value="PTH11-LIKE INTEGRAL MEMBRANE PROTEIN (AFU_ORTHOLOGUE AFUA_5G11245)"/>
    <property type="match status" value="1"/>
</dbReference>
<evidence type="ECO:0000256" key="1">
    <source>
        <dbReference type="ARBA" id="ARBA00004141"/>
    </source>
</evidence>
<accession>A0A0E1RWQ8</accession>
<feature type="transmembrane region" description="Helical" evidence="6">
    <location>
        <begin position="254"/>
        <end position="275"/>
    </location>
</feature>
<proteinExistence type="inferred from homology"/>
<reference evidence="9" key="2">
    <citation type="journal article" date="2010" name="Genome Res.">
        <title>Population genomic sequencing of Coccidioides fungi reveals recent hybridization and transposon control.</title>
        <authorList>
            <person name="Neafsey D.E."/>
            <person name="Barker B.M."/>
            <person name="Sharpton T.J."/>
            <person name="Stajich J.E."/>
            <person name="Park D.J."/>
            <person name="Whiston E."/>
            <person name="Hung C.-Y."/>
            <person name="McMahan C."/>
            <person name="White J."/>
            <person name="Sykes S."/>
            <person name="Heiman D."/>
            <person name="Young S."/>
            <person name="Zeng Q."/>
            <person name="Abouelleil A."/>
            <person name="Aftuck L."/>
            <person name="Bessette D."/>
            <person name="Brown A."/>
            <person name="FitzGerald M."/>
            <person name="Lui A."/>
            <person name="Macdonald J.P."/>
            <person name="Priest M."/>
            <person name="Orbach M.J."/>
            <person name="Galgiani J.N."/>
            <person name="Kirkland T.N."/>
            <person name="Cole G.T."/>
            <person name="Birren B.W."/>
            <person name="Henn M.R."/>
            <person name="Taylor J.W."/>
            <person name="Rounsley S.D."/>
        </authorList>
    </citation>
    <scope>GENOME REANNOTATION</scope>
    <source>
        <strain evidence="9">RS</strain>
    </source>
</reference>
<keyword evidence="3 6" id="KW-1133">Transmembrane helix</keyword>
<evidence type="ECO:0000256" key="4">
    <source>
        <dbReference type="ARBA" id="ARBA00023136"/>
    </source>
</evidence>
<evidence type="ECO:0000313" key="8">
    <source>
        <dbReference type="EMBL" id="EAS30950.2"/>
    </source>
</evidence>
<feature type="transmembrane region" description="Helical" evidence="6">
    <location>
        <begin position="135"/>
        <end position="156"/>
    </location>
</feature>
<feature type="transmembrane region" description="Helical" evidence="6">
    <location>
        <begin position="184"/>
        <end position="203"/>
    </location>
</feature>
<dbReference type="PANTHER" id="PTHR33048:SF151">
    <property type="entry name" value="INTEGRAL MEMBRANE PROTEIN"/>
    <property type="match status" value="1"/>
</dbReference>
<evidence type="ECO:0000256" key="6">
    <source>
        <dbReference type="SAM" id="Phobius"/>
    </source>
</evidence>
<dbReference type="Pfam" id="PF20684">
    <property type="entry name" value="Fung_rhodopsin"/>
    <property type="match status" value="1"/>
</dbReference>
<dbReference type="OMA" id="YCRIFPT"/>
<evidence type="ECO:0000259" key="7">
    <source>
        <dbReference type="Pfam" id="PF20684"/>
    </source>
</evidence>
<feature type="transmembrane region" description="Helical" evidence="6">
    <location>
        <begin position="57"/>
        <end position="77"/>
    </location>
</feature>
<feature type="transmembrane region" description="Helical" evidence="6">
    <location>
        <begin position="97"/>
        <end position="123"/>
    </location>
</feature>
<feature type="domain" description="Rhodopsin" evidence="7">
    <location>
        <begin position="41"/>
        <end position="276"/>
    </location>
</feature>
<dbReference type="Proteomes" id="UP000001261">
    <property type="component" value="Unassembled WGS sequence"/>
</dbReference>
<dbReference type="InterPro" id="IPR049326">
    <property type="entry name" value="Rhodopsin_dom_fungi"/>
</dbReference>
<keyword evidence="2 6" id="KW-0812">Transmembrane</keyword>
<dbReference type="EMBL" id="GG704912">
    <property type="protein sequence ID" value="EAS30950.2"/>
    <property type="molecule type" value="Genomic_DNA"/>
</dbReference>
<evidence type="ECO:0000256" key="5">
    <source>
        <dbReference type="ARBA" id="ARBA00038359"/>
    </source>
</evidence>
<name>A0A0E1RWQ8_COCIM</name>
<evidence type="ECO:0000256" key="3">
    <source>
        <dbReference type="ARBA" id="ARBA00022989"/>
    </source>
</evidence>
<dbReference type="AlphaFoldDB" id="A0A0E1RWQ8"/>
<evidence type="ECO:0000256" key="2">
    <source>
        <dbReference type="ARBA" id="ARBA00022692"/>
    </source>
</evidence>
<dbReference type="RefSeq" id="XP_001242533.2">
    <property type="nucleotide sequence ID" value="XM_001242532.2"/>
</dbReference>
<dbReference type="OrthoDB" id="4170254at2759"/>
<sequence length="389" mass="43744">MSSERPSNPYIPGQSPYTDRQHTVRATAVAVSVVAAFFVCLRLLSRYIRRIKLGLDDAFIVAALVFTFASMALALLSAHYGMAVPTDRVRPQDTRTILMIMVPWECVYCTGVVLVKLSILSFYSRIFETRTFKTAAYILSFTTISWGIAINCVSIFQCTPVHRAWDVMASGSCIDTKASFIGNAVPNICTDFCILLLPMPVIWRLHASVLHRLSIATIFILGGFVIFASIYRFITLFSMDFQDVSYTFSNPSLWSLIEVAFGIVCACLPTLRPLLSTFFDAFNSTLESTRNSTSHPTQRPRAYENGYKRNMVDQKGGEPKRNFQRINELEHQLNPDAKRRSKNHFISVARSNRGNITPFEEDISTTSGDEVPLNAIRVKNSVEWQVAAR</sequence>
<feature type="transmembrane region" description="Helical" evidence="6">
    <location>
        <begin position="26"/>
        <end position="45"/>
    </location>
</feature>
<organism evidence="8 9">
    <name type="scientific">Coccidioides immitis (strain RS)</name>
    <name type="common">Valley fever fungus</name>
    <dbReference type="NCBI Taxonomy" id="246410"/>
    <lineage>
        <taxon>Eukaryota</taxon>
        <taxon>Fungi</taxon>
        <taxon>Dikarya</taxon>
        <taxon>Ascomycota</taxon>
        <taxon>Pezizomycotina</taxon>
        <taxon>Eurotiomycetes</taxon>
        <taxon>Eurotiomycetidae</taxon>
        <taxon>Onygenales</taxon>
        <taxon>Onygenaceae</taxon>
        <taxon>Coccidioides</taxon>
    </lineage>
</organism>
<comment type="subcellular location">
    <subcellularLocation>
        <location evidence="1">Membrane</location>
        <topology evidence="1">Multi-pass membrane protein</topology>
    </subcellularLocation>
</comment>
<dbReference type="InterPro" id="IPR052337">
    <property type="entry name" value="SAT4-like"/>
</dbReference>
<reference evidence="9" key="1">
    <citation type="journal article" date="2009" name="Genome Res.">
        <title>Comparative genomic analyses of the human fungal pathogens Coccidioides and their relatives.</title>
        <authorList>
            <person name="Sharpton T.J."/>
            <person name="Stajich J.E."/>
            <person name="Rounsley S.D."/>
            <person name="Gardner M.J."/>
            <person name="Wortman J.R."/>
            <person name="Jordar V.S."/>
            <person name="Maiti R."/>
            <person name="Kodira C.D."/>
            <person name="Neafsey D.E."/>
            <person name="Zeng Q."/>
            <person name="Hung C.-Y."/>
            <person name="McMahan C."/>
            <person name="Muszewska A."/>
            <person name="Grynberg M."/>
            <person name="Mandel M.A."/>
            <person name="Kellner E.M."/>
            <person name="Barker B.M."/>
            <person name="Galgiani J.N."/>
            <person name="Orbach M.J."/>
            <person name="Kirkland T.N."/>
            <person name="Cole G.T."/>
            <person name="Henn M.R."/>
            <person name="Birren B.W."/>
            <person name="Taylor J.W."/>
        </authorList>
    </citation>
    <scope>NUCLEOTIDE SEQUENCE [LARGE SCALE GENOMIC DNA]</scope>
    <source>
        <strain evidence="9">RS</strain>
    </source>
</reference>
<evidence type="ECO:0000313" key="9">
    <source>
        <dbReference type="Proteomes" id="UP000001261"/>
    </source>
</evidence>
<dbReference type="KEGG" id="cim:CIMG_06429"/>
<dbReference type="GeneID" id="4561668"/>
<feature type="transmembrane region" description="Helical" evidence="6">
    <location>
        <begin position="215"/>
        <end position="234"/>
    </location>
</feature>